<organism evidence="1 2">
    <name type="scientific">Corticibacter populi</name>
    <dbReference type="NCBI Taxonomy" id="1550736"/>
    <lineage>
        <taxon>Bacteria</taxon>
        <taxon>Pseudomonadati</taxon>
        <taxon>Pseudomonadota</taxon>
        <taxon>Betaproteobacteria</taxon>
        <taxon>Burkholderiales</taxon>
        <taxon>Comamonadaceae</taxon>
        <taxon>Corticibacter</taxon>
    </lineage>
</organism>
<gene>
    <name evidence="1" type="ORF">D8I35_16075</name>
</gene>
<keyword evidence="2" id="KW-1185">Reference proteome</keyword>
<protein>
    <submittedName>
        <fullName evidence="1">Uncharacterized protein</fullName>
    </submittedName>
</protein>
<name>A0A3M6QMI3_9BURK</name>
<comment type="caution">
    <text evidence="1">The sequence shown here is derived from an EMBL/GenBank/DDBJ whole genome shotgun (WGS) entry which is preliminary data.</text>
</comment>
<dbReference type="Proteomes" id="UP000278006">
    <property type="component" value="Unassembled WGS sequence"/>
</dbReference>
<sequence>MLEIGGIEGVEERWHHVPGPRIAGQPQDILRFGHITLPGHDGRRNIVIVLVPRVEPRGIELDRGLDAIGFPIRHAAAHGGAADHVQVCRKVTVSPCLEHLQQQRQTHTQHILLLRTRQRCQMPHS</sequence>
<accession>A0A3M6QMI3</accession>
<dbReference type="AlphaFoldDB" id="A0A3M6QMI3"/>
<evidence type="ECO:0000313" key="1">
    <source>
        <dbReference type="EMBL" id="RMX04298.1"/>
    </source>
</evidence>
<dbReference type="EMBL" id="RDQO01000005">
    <property type="protein sequence ID" value="RMX04298.1"/>
    <property type="molecule type" value="Genomic_DNA"/>
</dbReference>
<proteinExistence type="predicted"/>
<evidence type="ECO:0000313" key="2">
    <source>
        <dbReference type="Proteomes" id="UP000278006"/>
    </source>
</evidence>
<reference evidence="1 2" key="1">
    <citation type="submission" date="2018-10" db="EMBL/GenBank/DDBJ databases">
        <title>Draft genome of Cortibacter populi DSM10536.</title>
        <authorList>
            <person name="Bernier A.-M."/>
            <person name="Bernard K."/>
        </authorList>
    </citation>
    <scope>NUCLEOTIDE SEQUENCE [LARGE SCALE GENOMIC DNA]</scope>
    <source>
        <strain evidence="1 2">DSM 105136</strain>
    </source>
</reference>